<evidence type="ECO:0000259" key="9">
    <source>
        <dbReference type="PROSITE" id="PS51352"/>
    </source>
</evidence>
<accession>A0AA38XR96</accession>
<evidence type="ECO:0000256" key="6">
    <source>
        <dbReference type="ARBA" id="ARBA00023237"/>
    </source>
</evidence>
<proteinExistence type="predicted"/>
<reference evidence="10" key="1">
    <citation type="submission" date="2022-10" db="EMBL/GenBank/DDBJ databases">
        <title>Culturing micro-colonial fungi from biological soil crusts in the Mojave desert and describing Neophaeococcomyces mojavensis, and introducing the new genera and species Taxawa tesnikishii.</title>
        <authorList>
            <person name="Kurbessoian T."/>
            <person name="Stajich J.E."/>
        </authorList>
    </citation>
    <scope>NUCLEOTIDE SEQUENCE</scope>
    <source>
        <strain evidence="10">TK_35</strain>
    </source>
</reference>
<feature type="chain" id="PRO_5041417407" description="Thioredoxin domain-containing protein" evidence="8">
    <location>
        <begin position="28"/>
        <end position="876"/>
    </location>
</feature>
<dbReference type="AlphaFoldDB" id="A0AA38XR96"/>
<evidence type="ECO:0000256" key="1">
    <source>
        <dbReference type="ARBA" id="ARBA00004571"/>
    </source>
</evidence>
<dbReference type="SUPFAM" id="SSF52833">
    <property type="entry name" value="Thioredoxin-like"/>
    <property type="match status" value="1"/>
</dbReference>
<dbReference type="Pfam" id="PF00593">
    <property type="entry name" value="TonB_dep_Rec_b-barrel"/>
    <property type="match status" value="1"/>
</dbReference>
<dbReference type="InterPro" id="IPR039426">
    <property type="entry name" value="TonB-dep_rcpt-like"/>
</dbReference>
<dbReference type="InterPro" id="IPR000531">
    <property type="entry name" value="Beta-barrel_TonB"/>
</dbReference>
<protein>
    <recommendedName>
        <fullName evidence="9">Thioredoxin domain-containing protein</fullName>
    </recommendedName>
</protein>
<sequence>MRIAASLLRRLPLAAGIAAALPLVAVAAPPSPTELDRVQVKVSTATRSERLLSDVPIRTEVLRKEDIALRAATDFSRAVELINGLRVESNCQNCNTSEVQLLGLPGAYNQLLFDGIPLLSTLGSVYGLEQIPAGFVDRIEVVKGGGSSLYGPGAVAGVINLIPPLPARSGGHVQAGVDVLKGTPQKNADVRLDLVASEADAGLSVIAQRNWNSGIDYNGDGYTEITRKNLKVGGLQAWYAPNPGTRLRLDLQVTDESRRGGNRLDQPEHLANIAESLDTNYRRGSLSWDQEVNGDVDFRLAYAFADIDRDSFYGGLGDVVTDPSAPGYDPSQLDPDVPGSAASRSWRQYGRTHNPLHYIDSQLNWRLGAHTLAFGVQYKNEGLRDDNRDGAGQRLAVLEDATFHNLGAFVQDEWSVRDDVDLVLGARVDKSSELDSAVFSPRIALAWQATPRLKWRAGIATGFRAPEIFVEDVHVDTLGGEQVRVRNTRGLKEERALTTLFGFDWRSDPADPVWSWDATASYARIRDTFALGEIQRGDDGQLTQLRYNASGSNVLGMETNVGWQPSPQWRLTAGASWYRSQFREPQRIFDDTADGGDTVIDSRDYLKTPRWTGVAQLSWMPAEPWETFLALRHTGSMPVLNNRLGELHRTRTFLVTDLGARWHRHLGAQAQQEVSVAAGVKNVFDQRQKDLESGALRDSDYVWLPALLLALAWPAAAADLHAQVSASLMRPEPRSLRPVQWSPPPKLIALYFGADWCAPCHAFVPTLRGVRDALREAGADTEVVYVSLDESEAALRRYMQLQDMPWPVLDPRRAKRMPALQALAGPAPPNLVLIDAQGTVLANGWQGRRYGGLQPVLKEWTKRACAQEQARCPPEL</sequence>
<dbReference type="PROSITE" id="PS52016">
    <property type="entry name" value="TONB_DEPENDENT_REC_3"/>
    <property type="match status" value="1"/>
</dbReference>
<feature type="signal peptide" evidence="8">
    <location>
        <begin position="1"/>
        <end position="27"/>
    </location>
</feature>
<name>A0AA38XR96_9EURO</name>
<dbReference type="GO" id="GO:0044718">
    <property type="term" value="P:siderophore transmembrane transport"/>
    <property type="evidence" value="ECO:0007669"/>
    <property type="project" value="TreeGrafter"/>
</dbReference>
<keyword evidence="4" id="KW-0798">TonB box</keyword>
<keyword evidence="8" id="KW-0732">Signal</keyword>
<dbReference type="InterPro" id="IPR012336">
    <property type="entry name" value="Thioredoxin-like_fold"/>
</dbReference>
<keyword evidence="3" id="KW-0812">Transmembrane</keyword>
<evidence type="ECO:0000256" key="7">
    <source>
        <dbReference type="SAM" id="MobiDB-lite"/>
    </source>
</evidence>
<organism evidence="10">
    <name type="scientific">Knufia peltigerae</name>
    <dbReference type="NCBI Taxonomy" id="1002370"/>
    <lineage>
        <taxon>Eukaryota</taxon>
        <taxon>Fungi</taxon>
        <taxon>Dikarya</taxon>
        <taxon>Ascomycota</taxon>
        <taxon>Pezizomycotina</taxon>
        <taxon>Eurotiomycetes</taxon>
        <taxon>Chaetothyriomycetidae</taxon>
        <taxon>Chaetothyriales</taxon>
        <taxon>Trichomeriaceae</taxon>
        <taxon>Knufia</taxon>
    </lineage>
</organism>
<dbReference type="EMBL" id="JAPDRN010000157">
    <property type="protein sequence ID" value="KAJ9617645.1"/>
    <property type="molecule type" value="Genomic_DNA"/>
</dbReference>
<dbReference type="PROSITE" id="PS51352">
    <property type="entry name" value="THIOREDOXIN_2"/>
    <property type="match status" value="1"/>
</dbReference>
<dbReference type="Gene3D" id="2.170.130.10">
    <property type="entry name" value="TonB-dependent receptor, plug domain"/>
    <property type="match status" value="1"/>
</dbReference>
<dbReference type="InterPro" id="IPR036249">
    <property type="entry name" value="Thioredoxin-like_sf"/>
</dbReference>
<dbReference type="Pfam" id="PF13905">
    <property type="entry name" value="Thioredoxin_8"/>
    <property type="match status" value="1"/>
</dbReference>
<dbReference type="Pfam" id="PF07715">
    <property type="entry name" value="Plug"/>
    <property type="match status" value="1"/>
</dbReference>
<evidence type="ECO:0000256" key="5">
    <source>
        <dbReference type="ARBA" id="ARBA00023136"/>
    </source>
</evidence>
<evidence type="ECO:0000256" key="4">
    <source>
        <dbReference type="ARBA" id="ARBA00023077"/>
    </source>
</evidence>
<dbReference type="PANTHER" id="PTHR30069">
    <property type="entry name" value="TONB-DEPENDENT OUTER MEMBRANE RECEPTOR"/>
    <property type="match status" value="1"/>
</dbReference>
<evidence type="ECO:0000256" key="8">
    <source>
        <dbReference type="SAM" id="SignalP"/>
    </source>
</evidence>
<comment type="caution">
    <text evidence="10">The sequence shown here is derived from an EMBL/GenBank/DDBJ whole genome shotgun (WGS) entry which is preliminary data.</text>
</comment>
<dbReference type="CDD" id="cd01347">
    <property type="entry name" value="ligand_gated_channel"/>
    <property type="match status" value="1"/>
</dbReference>
<dbReference type="InterPro" id="IPR036942">
    <property type="entry name" value="Beta-barrel_TonB_sf"/>
</dbReference>
<dbReference type="Gene3D" id="3.40.30.10">
    <property type="entry name" value="Glutaredoxin"/>
    <property type="match status" value="1"/>
</dbReference>
<keyword evidence="5" id="KW-0472">Membrane</keyword>
<dbReference type="GO" id="GO:0015344">
    <property type="term" value="F:siderophore uptake transmembrane transporter activity"/>
    <property type="evidence" value="ECO:0007669"/>
    <property type="project" value="TreeGrafter"/>
</dbReference>
<dbReference type="InterPro" id="IPR037066">
    <property type="entry name" value="Plug_dom_sf"/>
</dbReference>
<evidence type="ECO:0000256" key="3">
    <source>
        <dbReference type="ARBA" id="ARBA00022692"/>
    </source>
</evidence>
<keyword evidence="6" id="KW-0998">Cell outer membrane</keyword>
<feature type="region of interest" description="Disordered" evidence="7">
    <location>
        <begin position="323"/>
        <end position="343"/>
    </location>
</feature>
<dbReference type="SUPFAM" id="SSF56935">
    <property type="entry name" value="Porins"/>
    <property type="match status" value="1"/>
</dbReference>
<feature type="domain" description="Thioredoxin" evidence="9">
    <location>
        <begin position="709"/>
        <end position="870"/>
    </location>
</feature>
<evidence type="ECO:0000313" key="10">
    <source>
        <dbReference type="EMBL" id="KAJ9617645.1"/>
    </source>
</evidence>
<dbReference type="Gene3D" id="2.40.170.20">
    <property type="entry name" value="TonB-dependent receptor, beta-barrel domain"/>
    <property type="match status" value="1"/>
</dbReference>
<dbReference type="PANTHER" id="PTHR30069:SF57">
    <property type="entry name" value="TONB-DEPENDENT RECEPTOR"/>
    <property type="match status" value="1"/>
</dbReference>
<evidence type="ECO:0000256" key="2">
    <source>
        <dbReference type="ARBA" id="ARBA00022448"/>
    </source>
</evidence>
<comment type="subcellular location">
    <subcellularLocation>
        <location evidence="1">Cell outer membrane</location>
        <topology evidence="1">Multi-pass membrane protein</topology>
    </subcellularLocation>
</comment>
<gene>
    <name evidence="10" type="ORF">H2204_013599</name>
</gene>
<dbReference type="InterPro" id="IPR012910">
    <property type="entry name" value="Plug_dom"/>
</dbReference>
<keyword evidence="2" id="KW-0813">Transport</keyword>
<dbReference type="InterPro" id="IPR013766">
    <property type="entry name" value="Thioredoxin_domain"/>
</dbReference>